<protein>
    <submittedName>
        <fullName evidence="2">Uncharacterized protein</fullName>
    </submittedName>
</protein>
<dbReference type="AlphaFoldDB" id="A0AAV4T9Y2"/>
<proteinExistence type="predicted"/>
<evidence type="ECO:0000313" key="3">
    <source>
        <dbReference type="Proteomes" id="UP001054945"/>
    </source>
</evidence>
<accession>A0AAV4T9Y2</accession>
<dbReference type="EMBL" id="BPLR01010971">
    <property type="protein sequence ID" value="GIY43393.1"/>
    <property type="molecule type" value="Genomic_DNA"/>
</dbReference>
<comment type="caution">
    <text evidence="2">The sequence shown here is derived from an EMBL/GenBank/DDBJ whole genome shotgun (WGS) entry which is preliminary data.</text>
</comment>
<dbReference type="Proteomes" id="UP001054945">
    <property type="component" value="Unassembled WGS sequence"/>
</dbReference>
<feature type="region of interest" description="Disordered" evidence="1">
    <location>
        <begin position="1"/>
        <end position="30"/>
    </location>
</feature>
<sequence>MSAFGIKKGGKQPPPPPNKKINNTGKVTDTQTHTRRFIVASLYTNSMAPSAFAVCVSVPRTCSPDERTFAKHQDGHVCL</sequence>
<evidence type="ECO:0000256" key="1">
    <source>
        <dbReference type="SAM" id="MobiDB-lite"/>
    </source>
</evidence>
<reference evidence="2 3" key="1">
    <citation type="submission" date="2021-06" db="EMBL/GenBank/DDBJ databases">
        <title>Caerostris extrusa draft genome.</title>
        <authorList>
            <person name="Kono N."/>
            <person name="Arakawa K."/>
        </authorList>
    </citation>
    <scope>NUCLEOTIDE SEQUENCE [LARGE SCALE GENOMIC DNA]</scope>
</reference>
<name>A0AAV4T9Y2_CAEEX</name>
<organism evidence="2 3">
    <name type="scientific">Caerostris extrusa</name>
    <name type="common">Bark spider</name>
    <name type="synonym">Caerostris bankana</name>
    <dbReference type="NCBI Taxonomy" id="172846"/>
    <lineage>
        <taxon>Eukaryota</taxon>
        <taxon>Metazoa</taxon>
        <taxon>Ecdysozoa</taxon>
        <taxon>Arthropoda</taxon>
        <taxon>Chelicerata</taxon>
        <taxon>Arachnida</taxon>
        <taxon>Araneae</taxon>
        <taxon>Araneomorphae</taxon>
        <taxon>Entelegynae</taxon>
        <taxon>Araneoidea</taxon>
        <taxon>Araneidae</taxon>
        <taxon>Caerostris</taxon>
    </lineage>
</organism>
<evidence type="ECO:0000313" key="2">
    <source>
        <dbReference type="EMBL" id="GIY43393.1"/>
    </source>
</evidence>
<keyword evidence="3" id="KW-1185">Reference proteome</keyword>
<gene>
    <name evidence="2" type="ORF">CEXT_512351</name>
</gene>